<keyword evidence="4 7" id="KW-0689">Ribosomal protein</keyword>
<dbReference type="Pfam" id="PF00453">
    <property type="entry name" value="Ribosomal_L20"/>
    <property type="match status" value="1"/>
</dbReference>
<dbReference type="HAMAP" id="MF_00382">
    <property type="entry name" value="Ribosomal_bL20"/>
    <property type="match status" value="1"/>
</dbReference>
<evidence type="ECO:0000256" key="4">
    <source>
        <dbReference type="ARBA" id="ARBA00022980"/>
    </source>
</evidence>
<dbReference type="InterPro" id="IPR035566">
    <property type="entry name" value="Ribosomal_protein_bL20_C"/>
</dbReference>
<dbReference type="GO" id="GO:0005840">
    <property type="term" value="C:ribosome"/>
    <property type="evidence" value="ECO:0007669"/>
    <property type="project" value="UniProtKB-KW"/>
</dbReference>
<dbReference type="GO" id="GO:0000027">
    <property type="term" value="P:ribosomal large subunit assembly"/>
    <property type="evidence" value="ECO:0007669"/>
    <property type="project" value="UniProtKB-UniRule"/>
</dbReference>
<evidence type="ECO:0000256" key="6">
    <source>
        <dbReference type="ARBA" id="ARBA00035172"/>
    </source>
</evidence>
<gene>
    <name evidence="7 9" type="primary">rplT</name>
    <name evidence="9" type="ordered locus">TPEGAU_0848</name>
</gene>
<evidence type="ECO:0000256" key="1">
    <source>
        <dbReference type="ARBA" id="ARBA00007698"/>
    </source>
</evidence>
<proteinExistence type="inferred from homology"/>
<dbReference type="Gene3D" id="6.10.160.10">
    <property type="match status" value="1"/>
</dbReference>
<dbReference type="CDD" id="cd07026">
    <property type="entry name" value="Ribosomal_L20"/>
    <property type="match status" value="1"/>
</dbReference>
<dbReference type="PANTHER" id="PTHR10986">
    <property type="entry name" value="39S RIBOSOMAL PROTEIN L20"/>
    <property type="match status" value="1"/>
</dbReference>
<evidence type="ECO:0000256" key="5">
    <source>
        <dbReference type="ARBA" id="ARBA00023274"/>
    </source>
</evidence>
<evidence type="ECO:0000256" key="8">
    <source>
        <dbReference type="RuleBase" id="RU000560"/>
    </source>
</evidence>
<evidence type="ECO:0000313" key="10">
    <source>
        <dbReference type="Proteomes" id="UP000008192"/>
    </source>
</evidence>
<dbReference type="SMR" id="A0AAU8Q883"/>
<sequence length="122" mass="13401">MSRSLSSNGRVRRRKRILKLAKGFRGRCGTNYKAAKDAVSKALAHSYVARRDRKGSMRRLWISRINASVRTQGLSYSRFMNGLLQAGIALNRKVLSNMAIEDPGAFQTVIDASKKALGGGAC</sequence>
<evidence type="ECO:0000256" key="3">
    <source>
        <dbReference type="ARBA" id="ARBA00022884"/>
    </source>
</evidence>
<keyword evidence="3 7" id="KW-0694">RNA-binding</keyword>
<dbReference type="GeneID" id="93876606"/>
<comment type="similarity">
    <text evidence="1 7 8">Belongs to the bacterial ribosomal protein bL20 family.</text>
</comment>
<evidence type="ECO:0000256" key="2">
    <source>
        <dbReference type="ARBA" id="ARBA00022730"/>
    </source>
</evidence>
<dbReference type="PRINTS" id="PR00062">
    <property type="entry name" value="RIBOSOMALL20"/>
</dbReference>
<accession>A0AAU8Q883</accession>
<dbReference type="RefSeq" id="WP_010882292.1">
    <property type="nucleotide sequence ID" value="NC_016843.1"/>
</dbReference>
<organism evidence="9 10">
    <name type="scientific">Treponema pallidum subsp. pertenue (strain Gauthier)</name>
    <dbReference type="NCBI Taxonomy" id="491080"/>
    <lineage>
        <taxon>Bacteria</taxon>
        <taxon>Pseudomonadati</taxon>
        <taxon>Spirochaetota</taxon>
        <taxon>Spirochaetia</taxon>
        <taxon>Spirochaetales</taxon>
        <taxon>Treponemataceae</taxon>
        <taxon>Treponema</taxon>
    </lineage>
</organism>
<comment type="function">
    <text evidence="7 8">Binds directly to 23S ribosomal RNA and is necessary for the in vitro assembly process of the 50S ribosomal subunit. It is not involved in the protein synthesizing functions of that subunit.</text>
</comment>
<evidence type="ECO:0000256" key="7">
    <source>
        <dbReference type="HAMAP-Rule" id="MF_00382"/>
    </source>
</evidence>
<dbReference type="Gene3D" id="1.10.1900.20">
    <property type="entry name" value="Ribosomal protein L20"/>
    <property type="match status" value="1"/>
</dbReference>
<evidence type="ECO:0000313" key="9">
    <source>
        <dbReference type="EMBL" id="AEZ60118.1"/>
    </source>
</evidence>
<dbReference type="FunFam" id="1.10.1900.20:FF:000001">
    <property type="entry name" value="50S ribosomal protein L20"/>
    <property type="match status" value="1"/>
</dbReference>
<dbReference type="PROSITE" id="PS00937">
    <property type="entry name" value="RIBOSOMAL_L20"/>
    <property type="match status" value="1"/>
</dbReference>
<dbReference type="GO" id="GO:1990904">
    <property type="term" value="C:ribonucleoprotein complex"/>
    <property type="evidence" value="ECO:0007669"/>
    <property type="project" value="UniProtKB-KW"/>
</dbReference>
<dbReference type="GO" id="GO:0006412">
    <property type="term" value="P:translation"/>
    <property type="evidence" value="ECO:0007669"/>
    <property type="project" value="InterPro"/>
</dbReference>
<dbReference type="AlphaFoldDB" id="A0AAU8Q883"/>
<keyword evidence="5 7" id="KW-0687">Ribonucleoprotein</keyword>
<dbReference type="EMBL" id="CP002376">
    <property type="protein sequence ID" value="AEZ60118.1"/>
    <property type="molecule type" value="Genomic_DNA"/>
</dbReference>
<keyword evidence="2 7" id="KW-0699">rRNA-binding</keyword>
<dbReference type="GO" id="GO:0003735">
    <property type="term" value="F:structural constituent of ribosome"/>
    <property type="evidence" value="ECO:0007669"/>
    <property type="project" value="InterPro"/>
</dbReference>
<dbReference type="NCBIfam" id="TIGR01032">
    <property type="entry name" value="rplT_bact"/>
    <property type="match status" value="1"/>
</dbReference>
<reference evidence="10" key="1">
    <citation type="journal article" date="2012" name="PLoS Negl. Trop. Dis.">
        <title>Whole genome sequences of three Treponema pallidum ssp. pertenue strains: yaws and syphilis treponemes differ in less than 0.2% of the genome sequence.</title>
        <authorList>
            <person name="Cejkova D."/>
            <person name="Zobanikova M."/>
            <person name="Chen L."/>
            <person name="Pospisilova P."/>
            <person name="Strouhal M."/>
            <person name="Qin X."/>
            <person name="Mikalova L."/>
            <person name="Norris S.J."/>
            <person name="Muzny D.M."/>
            <person name="Gibbs R.A."/>
            <person name="Fulton L.L."/>
            <person name="Sodergren E."/>
            <person name="Weinstock G.M."/>
            <person name="Smajs D."/>
        </authorList>
    </citation>
    <scope>NUCLEOTIDE SEQUENCE [LARGE SCALE GENOMIC DNA]</scope>
    <source>
        <strain evidence="10">Gauthier</strain>
    </source>
</reference>
<dbReference type="Proteomes" id="UP000008192">
    <property type="component" value="Chromosome"/>
</dbReference>
<dbReference type="KEGG" id="tpg:TPEGAU_0848"/>
<dbReference type="SUPFAM" id="SSF74731">
    <property type="entry name" value="Ribosomal protein L20"/>
    <property type="match status" value="1"/>
</dbReference>
<protein>
    <recommendedName>
        <fullName evidence="6 7">Large ribosomal subunit protein bL20</fullName>
    </recommendedName>
</protein>
<dbReference type="InterPro" id="IPR005813">
    <property type="entry name" value="Ribosomal_bL20"/>
</dbReference>
<dbReference type="GO" id="GO:0019843">
    <property type="term" value="F:rRNA binding"/>
    <property type="evidence" value="ECO:0007669"/>
    <property type="project" value="UniProtKB-UniRule"/>
</dbReference>
<name>A0AAU8Q883_TREPG</name>
<dbReference type="InterPro" id="IPR049946">
    <property type="entry name" value="RIBOSOMAL_L20_CS"/>
</dbReference>